<evidence type="ECO:0000313" key="2">
    <source>
        <dbReference type="EMBL" id="AIM63538.1"/>
    </source>
</evidence>
<sequence length="72" mass="8198">MKNPLIWPAAKLAFNNTSIALGWSFLIFLVASLFFPNVMMMVQKSNVFLIIFFIASFTGDFSRAYRKAKNEA</sequence>
<dbReference type="KEGG" id="wci:WS105_1284"/>
<evidence type="ECO:0000256" key="1">
    <source>
        <dbReference type="SAM" id="Phobius"/>
    </source>
</evidence>
<protein>
    <submittedName>
        <fullName evidence="2">Uncharacterized protein</fullName>
    </submittedName>
</protein>
<reference evidence="2 3" key="1">
    <citation type="journal article" date="2014" name="Genome Announc.">
        <title>Complete Genome Sequences of Fish Pathogenic Weissella ceti Strains WS74 and WS105.</title>
        <authorList>
            <person name="Figueiredo H.C."/>
            <person name="Leal C.A."/>
            <person name="Dorella F.A."/>
            <person name="Carvalho A.F."/>
            <person name="Soares S.C."/>
            <person name="Pereira F.L."/>
            <person name="Azevedo V.A."/>
        </authorList>
    </citation>
    <scope>NUCLEOTIDE SEQUENCE [LARGE SCALE GENOMIC DNA]</scope>
    <source>
        <strain evidence="2 3">WS74</strain>
    </source>
</reference>
<keyword evidence="3" id="KW-1185">Reference proteome</keyword>
<evidence type="ECO:0000313" key="3">
    <source>
        <dbReference type="Proteomes" id="UP000029079"/>
    </source>
</evidence>
<organism evidence="2 3">
    <name type="scientific">Weissella ceti</name>
    <dbReference type="NCBI Taxonomy" id="759620"/>
    <lineage>
        <taxon>Bacteria</taxon>
        <taxon>Bacillati</taxon>
        <taxon>Bacillota</taxon>
        <taxon>Bacilli</taxon>
        <taxon>Lactobacillales</taxon>
        <taxon>Lactobacillaceae</taxon>
        <taxon>Weissella</taxon>
    </lineage>
</organism>
<keyword evidence="1" id="KW-0812">Transmembrane</keyword>
<dbReference type="KEGG" id="wct:WS74_1289"/>
<dbReference type="Proteomes" id="UP000029079">
    <property type="component" value="Chromosome"/>
</dbReference>
<reference evidence="3" key="2">
    <citation type="submission" date="2014-08" db="EMBL/GenBank/DDBJ databases">
        <title>Complete genome of Weissella ceti strain WS74 isolated from diseased rainbow trout in Brazil.</title>
        <authorList>
            <person name="Figueiredo H.C.P."/>
            <person name="Leal C.A.G."/>
            <person name="Pereira F.L."/>
            <person name="Soares S.C."/>
            <person name="Dorella F.A."/>
            <person name="Carvalho A.F."/>
            <person name="Azevedo V.A.C."/>
        </authorList>
    </citation>
    <scope>NUCLEOTIDE SEQUENCE [LARGE SCALE GENOMIC DNA]</scope>
    <source>
        <strain evidence="3">WS74</strain>
    </source>
</reference>
<dbReference type="EMBL" id="CP009223">
    <property type="protein sequence ID" value="AIM63538.1"/>
    <property type="molecule type" value="Genomic_DNA"/>
</dbReference>
<keyword evidence="1" id="KW-0472">Membrane</keyword>
<feature type="transmembrane region" description="Helical" evidence="1">
    <location>
        <begin position="12"/>
        <end position="35"/>
    </location>
</feature>
<gene>
    <name evidence="2" type="ORF">WS74_1289</name>
</gene>
<dbReference type="RefSeq" id="WP_009765163.1">
    <property type="nucleotide sequence ID" value="NZ_CP009223.1"/>
</dbReference>
<accession>A0A075U7S5</accession>
<proteinExistence type="predicted"/>
<dbReference type="STRING" id="759620.WS105_1284"/>
<name>A0A075U7S5_9LACO</name>
<dbReference type="KEGG" id="wce:WS08_1219"/>
<feature type="transmembrane region" description="Helical" evidence="1">
    <location>
        <begin position="47"/>
        <end position="65"/>
    </location>
</feature>
<dbReference type="AlphaFoldDB" id="A0A075U7S5"/>
<keyword evidence="1" id="KW-1133">Transmembrane helix</keyword>